<sequence>MADDADGYVCTECGRRHPTDMSTCECGSASFRQLTEKLTRKCTECGTMVTRGVDACPECGFRSFEPLDAGPTAGEVATGYLEWRCTQCGRSHQRNNPPCKRCGNHSFEQVDVDPDDVAPTQFIDGRWYEFDRPMLGLIGVAVLLVAVVGAGLLGVGPLAPDPPWTATVDTDALAPAVADDLNAAREDEGAGTLTTDEELVAAADARATAFVEGDGGRPVSERVTGCTATEAAVTATADERPPGDASVDAVAGGLLSRALADDAARDQLLDASVDRVGVGAAAADGRLVVIVALC</sequence>
<dbReference type="AlphaFoldDB" id="A0A554N944"/>
<comment type="caution">
    <text evidence="2">The sequence shown here is derived from an EMBL/GenBank/DDBJ whole genome shotgun (WGS) entry which is preliminary data.</text>
</comment>
<keyword evidence="1" id="KW-1133">Transmembrane helix</keyword>
<dbReference type="OrthoDB" id="262791at2157"/>
<evidence type="ECO:0008006" key="4">
    <source>
        <dbReference type="Google" id="ProtNLM"/>
    </source>
</evidence>
<dbReference type="InParanoid" id="A0A554N944"/>
<dbReference type="RefSeq" id="WP_144261986.1">
    <property type="nucleotide sequence ID" value="NZ_QMDX01000005.1"/>
</dbReference>
<accession>A0A554N944</accession>
<keyword evidence="3" id="KW-1185">Reference proteome</keyword>
<dbReference type="EMBL" id="QMDX01000005">
    <property type="protein sequence ID" value="TSD13938.1"/>
    <property type="molecule type" value="Genomic_DNA"/>
</dbReference>
<keyword evidence="1" id="KW-0472">Membrane</keyword>
<proteinExistence type="predicted"/>
<feature type="transmembrane region" description="Helical" evidence="1">
    <location>
        <begin position="135"/>
        <end position="155"/>
    </location>
</feature>
<keyword evidence="1" id="KW-0812">Transmembrane</keyword>
<name>A0A554N944_9EURY</name>
<reference evidence="2 3" key="1">
    <citation type="submission" date="2018-06" db="EMBL/GenBank/DDBJ databases">
        <title>Natronomonas sp. F16-60 a new haloarchaeon isolated from a solar saltern of Isla Cristina, Huelva, Spain.</title>
        <authorList>
            <person name="Duran-Viseras A."/>
            <person name="Sanchez-Porro C."/>
            <person name="Ventosa A."/>
        </authorList>
    </citation>
    <scope>NUCLEOTIDE SEQUENCE [LARGE SCALE GENOMIC DNA]</scope>
    <source>
        <strain evidence="2 3">F16-60</strain>
    </source>
</reference>
<evidence type="ECO:0000313" key="3">
    <source>
        <dbReference type="Proteomes" id="UP000319894"/>
    </source>
</evidence>
<dbReference type="Proteomes" id="UP000319894">
    <property type="component" value="Unassembled WGS sequence"/>
</dbReference>
<evidence type="ECO:0000313" key="2">
    <source>
        <dbReference type="EMBL" id="TSD13938.1"/>
    </source>
</evidence>
<gene>
    <name evidence="2" type="ORF">DP107_09825</name>
</gene>
<organism evidence="2 3">
    <name type="scientific">Haloglomus irregulare</name>
    <dbReference type="NCBI Taxonomy" id="2234134"/>
    <lineage>
        <taxon>Archaea</taxon>
        <taxon>Methanobacteriati</taxon>
        <taxon>Methanobacteriota</taxon>
        <taxon>Stenosarchaea group</taxon>
        <taxon>Halobacteria</taxon>
        <taxon>Halobacteriales</taxon>
        <taxon>Natronomonadaceae</taxon>
        <taxon>Haloglomus</taxon>
    </lineage>
</organism>
<evidence type="ECO:0000256" key="1">
    <source>
        <dbReference type="SAM" id="Phobius"/>
    </source>
</evidence>
<protein>
    <recommendedName>
        <fullName evidence="4">DZANK-type domain-containing protein</fullName>
    </recommendedName>
</protein>